<dbReference type="PANTHER" id="PTHR44329:SF288">
    <property type="entry name" value="MITOGEN-ACTIVATED PROTEIN KINASE KINASE KINASE 20"/>
    <property type="match status" value="1"/>
</dbReference>
<evidence type="ECO:0000256" key="4">
    <source>
        <dbReference type="ARBA" id="ARBA00022840"/>
    </source>
</evidence>
<dbReference type="InterPro" id="IPR001245">
    <property type="entry name" value="Ser-Thr/Tyr_kinase_cat_dom"/>
</dbReference>
<dbReference type="SUPFAM" id="SSF56112">
    <property type="entry name" value="Protein kinase-like (PK-like)"/>
    <property type="match status" value="1"/>
</dbReference>
<accession>A0A166PA32</accession>
<proteinExistence type="predicted"/>
<dbReference type="InterPro" id="IPR051681">
    <property type="entry name" value="Ser/Thr_Kinases-Pseudokinases"/>
</dbReference>
<name>A0A166PA32_9AGAM</name>
<keyword evidence="1" id="KW-0808">Transferase</keyword>
<dbReference type="OrthoDB" id="5966500at2759"/>
<dbReference type="Gene3D" id="1.10.510.10">
    <property type="entry name" value="Transferase(Phosphotransferase) domain 1"/>
    <property type="match status" value="1"/>
</dbReference>
<evidence type="ECO:0000313" key="6">
    <source>
        <dbReference type="EMBL" id="KZP25885.1"/>
    </source>
</evidence>
<dbReference type="PROSITE" id="PS00109">
    <property type="entry name" value="PROTEIN_KINASE_TYR"/>
    <property type="match status" value="1"/>
</dbReference>
<dbReference type="GO" id="GO:0005524">
    <property type="term" value="F:ATP binding"/>
    <property type="evidence" value="ECO:0007669"/>
    <property type="project" value="UniProtKB-KW"/>
</dbReference>
<dbReference type="InterPro" id="IPR011009">
    <property type="entry name" value="Kinase-like_dom_sf"/>
</dbReference>
<dbReference type="Proteomes" id="UP000076532">
    <property type="component" value="Unassembled WGS sequence"/>
</dbReference>
<feature type="domain" description="Protein kinase" evidence="5">
    <location>
        <begin position="1"/>
        <end position="190"/>
    </location>
</feature>
<dbReference type="GO" id="GO:0004674">
    <property type="term" value="F:protein serine/threonine kinase activity"/>
    <property type="evidence" value="ECO:0007669"/>
    <property type="project" value="TreeGrafter"/>
</dbReference>
<dbReference type="STRING" id="436010.A0A166PA32"/>
<dbReference type="AlphaFoldDB" id="A0A166PA32"/>
<dbReference type="InterPro" id="IPR008266">
    <property type="entry name" value="Tyr_kinase_AS"/>
</dbReference>
<sequence>MFAWRSSQICEFASTVSLAQNRLTHVCQVKEIAEGLDYLHSEGIVHADLRCDNILINDQGCALLTGFARAKKIGVSGYSTPLFTGSTRHLAPEFFRNNVEVDVDTIFCKATDIYAFAMVCFEVFTGDKPFSTLRIDYRVISALLKLRRPEAAPTVRDRIPHPIWEIMCGCWAQDSRQRPPSTGDVMQALSTVNVQ</sequence>
<keyword evidence="7" id="KW-1185">Reference proteome</keyword>
<dbReference type="EMBL" id="KV417518">
    <property type="protein sequence ID" value="KZP25885.1"/>
    <property type="molecule type" value="Genomic_DNA"/>
</dbReference>
<organism evidence="6 7">
    <name type="scientific">Athelia psychrophila</name>
    <dbReference type="NCBI Taxonomy" id="1759441"/>
    <lineage>
        <taxon>Eukaryota</taxon>
        <taxon>Fungi</taxon>
        <taxon>Dikarya</taxon>
        <taxon>Basidiomycota</taxon>
        <taxon>Agaricomycotina</taxon>
        <taxon>Agaricomycetes</taxon>
        <taxon>Agaricomycetidae</taxon>
        <taxon>Atheliales</taxon>
        <taxon>Atheliaceae</taxon>
        <taxon>Athelia</taxon>
    </lineage>
</organism>
<dbReference type="PANTHER" id="PTHR44329">
    <property type="entry name" value="SERINE/THREONINE-PROTEIN KINASE TNNI3K-RELATED"/>
    <property type="match status" value="1"/>
</dbReference>
<dbReference type="Pfam" id="PF07714">
    <property type="entry name" value="PK_Tyr_Ser-Thr"/>
    <property type="match status" value="1"/>
</dbReference>
<dbReference type="InterPro" id="IPR000719">
    <property type="entry name" value="Prot_kinase_dom"/>
</dbReference>
<evidence type="ECO:0000256" key="1">
    <source>
        <dbReference type="ARBA" id="ARBA00022679"/>
    </source>
</evidence>
<keyword evidence="2" id="KW-0547">Nucleotide-binding</keyword>
<evidence type="ECO:0000256" key="3">
    <source>
        <dbReference type="ARBA" id="ARBA00022777"/>
    </source>
</evidence>
<keyword evidence="3" id="KW-0418">Kinase</keyword>
<keyword evidence="4" id="KW-0067">ATP-binding</keyword>
<dbReference type="PROSITE" id="PS50011">
    <property type="entry name" value="PROTEIN_KINASE_DOM"/>
    <property type="match status" value="1"/>
</dbReference>
<gene>
    <name evidence="6" type="ORF">FIBSPDRAFT_820338</name>
</gene>
<evidence type="ECO:0000313" key="7">
    <source>
        <dbReference type="Proteomes" id="UP000076532"/>
    </source>
</evidence>
<protein>
    <submittedName>
        <fullName evidence="6">Kinase-like protein</fullName>
    </submittedName>
</protein>
<reference evidence="6 7" key="1">
    <citation type="journal article" date="2016" name="Mol. Biol. Evol.">
        <title>Comparative Genomics of Early-Diverging Mushroom-Forming Fungi Provides Insights into the Origins of Lignocellulose Decay Capabilities.</title>
        <authorList>
            <person name="Nagy L.G."/>
            <person name="Riley R."/>
            <person name="Tritt A."/>
            <person name="Adam C."/>
            <person name="Daum C."/>
            <person name="Floudas D."/>
            <person name="Sun H."/>
            <person name="Yadav J.S."/>
            <person name="Pangilinan J."/>
            <person name="Larsson K.H."/>
            <person name="Matsuura K."/>
            <person name="Barry K."/>
            <person name="Labutti K."/>
            <person name="Kuo R."/>
            <person name="Ohm R.A."/>
            <person name="Bhattacharya S.S."/>
            <person name="Shirouzu T."/>
            <person name="Yoshinaga Y."/>
            <person name="Martin F.M."/>
            <person name="Grigoriev I.V."/>
            <person name="Hibbett D.S."/>
        </authorList>
    </citation>
    <scope>NUCLEOTIDE SEQUENCE [LARGE SCALE GENOMIC DNA]</scope>
    <source>
        <strain evidence="6 7">CBS 109695</strain>
    </source>
</reference>
<evidence type="ECO:0000259" key="5">
    <source>
        <dbReference type="PROSITE" id="PS50011"/>
    </source>
</evidence>
<evidence type="ECO:0000256" key="2">
    <source>
        <dbReference type="ARBA" id="ARBA00022741"/>
    </source>
</evidence>